<gene>
    <name evidence="1" type="ORF">FEF09_27220</name>
</gene>
<protein>
    <submittedName>
        <fullName evidence="1">Uncharacterized protein</fullName>
    </submittedName>
</protein>
<dbReference type="OrthoDB" id="1494896at2"/>
<sequence length="214" mass="24519">MDERLVFALISPCEYPILTLKLHMKRPLLIFLLTLLYACDFSGPSLATEKERKAAMQAAVFDQQIISGVSRYNDLRDFLLRYADTILAYRNASNYVIEIGGNTTDTVLQSSECYTFFQGNANNDITNVPDFLKLKLDSLYHDLGEGNVMSFTICENKKLNIQVKNETVGNGLYISHELLWNDKIRRDYGFDDNRDSLIAENCIYRLGLREEHGH</sequence>
<accession>A0A5C6LK80</accession>
<organism evidence="1 2">
    <name type="scientific">Chitinophaga pinensis</name>
    <dbReference type="NCBI Taxonomy" id="79329"/>
    <lineage>
        <taxon>Bacteria</taxon>
        <taxon>Pseudomonadati</taxon>
        <taxon>Bacteroidota</taxon>
        <taxon>Chitinophagia</taxon>
        <taxon>Chitinophagales</taxon>
        <taxon>Chitinophagaceae</taxon>
        <taxon>Chitinophaga</taxon>
    </lineage>
</organism>
<evidence type="ECO:0000313" key="2">
    <source>
        <dbReference type="Proteomes" id="UP000318815"/>
    </source>
</evidence>
<dbReference type="AlphaFoldDB" id="A0A5C6LK80"/>
<name>A0A5C6LK80_9BACT</name>
<keyword evidence="2" id="KW-1185">Reference proteome</keyword>
<reference evidence="1 2" key="1">
    <citation type="submission" date="2019-08" db="EMBL/GenBank/DDBJ databases">
        <title>Whole genome sequencing of chitin degrading bacteria Chitinophaga pinensis YS16.</title>
        <authorList>
            <person name="Singh R.P."/>
            <person name="Manchanda G."/>
            <person name="Maurya I.K."/>
            <person name="Joshi N.K."/>
            <person name="Srivastava A.K."/>
        </authorList>
    </citation>
    <scope>NUCLEOTIDE SEQUENCE [LARGE SCALE GENOMIC DNA]</scope>
    <source>
        <strain evidence="1 2">YS-16</strain>
    </source>
</reference>
<comment type="caution">
    <text evidence="1">The sequence shown here is derived from an EMBL/GenBank/DDBJ whole genome shotgun (WGS) entry which is preliminary data.</text>
</comment>
<dbReference type="RefSeq" id="WP_146308017.1">
    <property type="nucleotide sequence ID" value="NZ_VOHS01000057.1"/>
</dbReference>
<dbReference type="EMBL" id="VOHS01000057">
    <property type="protein sequence ID" value="TWV93318.1"/>
    <property type="molecule type" value="Genomic_DNA"/>
</dbReference>
<evidence type="ECO:0000313" key="1">
    <source>
        <dbReference type="EMBL" id="TWV93318.1"/>
    </source>
</evidence>
<dbReference type="Proteomes" id="UP000318815">
    <property type="component" value="Unassembled WGS sequence"/>
</dbReference>
<proteinExistence type="predicted"/>